<evidence type="ECO:0008006" key="3">
    <source>
        <dbReference type="Google" id="ProtNLM"/>
    </source>
</evidence>
<dbReference type="Proteomes" id="UP001060345">
    <property type="component" value="Chromosome"/>
</dbReference>
<proteinExistence type="predicted"/>
<reference evidence="1" key="1">
    <citation type="submission" date="2022-08" db="EMBL/GenBank/DDBJ databases">
        <title>Genomic characterization and comparative genomic analysis of a strain of klebsiella michiganensis carrying blaKPC-2 isolated from the blood of children with very preterm bloodstream infection.</title>
        <authorList>
            <person name="Zhang N."/>
        </authorList>
    </citation>
    <scope>NUCLEOTIDE SEQUENCE</scope>
    <source>
        <strain evidence="1">BSI-KPN166</strain>
    </source>
</reference>
<dbReference type="EMBL" id="CP102103">
    <property type="protein sequence ID" value="UWZ73559.1"/>
    <property type="molecule type" value="Genomic_DNA"/>
</dbReference>
<evidence type="ECO:0000313" key="1">
    <source>
        <dbReference type="EMBL" id="UWZ73559.1"/>
    </source>
</evidence>
<sequence>MKINTGKCGKCKKPISENGEANRKRLCEEHYALHKEKQRINIEKRINKIADKVISSHKLSQLEELISKNKVQAEISRKRIRKQWISGSIKRKSDVKDILESREWKNTQELIRKKEIVCVRKQFLDYVQTVCHLYLLKLFYSREYLNKNNPYNKYIVSPLGDVSTVVTLKLEVAFSFNPNSNVSIYTDDIILIPKKIRRMVTMEKLLLKIKLQGITNQGHDNKKRSEVKKESIGIYKRICRENTPEEVSAFMNRMRKELKELPSAAFNKYPPFLYKSIEKSLPLFRLAQMEYIRIYQKHEVNIFVRIENELSHFKFHLESFAILSFHALMAGKEKGKEFLKQTLLWINFTSTNTTSSIEYLTNNIENKLKSFFHVDMKNKNEFIKLYNSFFSEDVIEKKPETETINSIHKNIFKTNFKI</sequence>
<organism evidence="1 2">
    <name type="scientific">Klebsiella michiganensis</name>
    <dbReference type="NCBI Taxonomy" id="1134687"/>
    <lineage>
        <taxon>Bacteria</taxon>
        <taxon>Pseudomonadati</taxon>
        <taxon>Pseudomonadota</taxon>
        <taxon>Gammaproteobacteria</taxon>
        <taxon>Enterobacterales</taxon>
        <taxon>Enterobacteriaceae</taxon>
        <taxon>Klebsiella/Raoultella group</taxon>
        <taxon>Klebsiella</taxon>
    </lineage>
</organism>
<gene>
    <name evidence="1" type="ORF">NP224_25845</name>
</gene>
<dbReference type="AlphaFoldDB" id="A0AAX3CP38"/>
<evidence type="ECO:0000313" key="2">
    <source>
        <dbReference type="Proteomes" id="UP001060345"/>
    </source>
</evidence>
<accession>A0AAX3CP38</accession>
<protein>
    <recommendedName>
        <fullName evidence="3">Reverse transcriptase</fullName>
    </recommendedName>
</protein>
<name>A0AAX3CP38_9ENTR</name>
<dbReference type="RefSeq" id="WP_260745693.1">
    <property type="nucleotide sequence ID" value="NZ_CP102103.1"/>
</dbReference>